<dbReference type="GO" id="GO:0048544">
    <property type="term" value="P:recognition of pollen"/>
    <property type="evidence" value="ECO:0007669"/>
    <property type="project" value="InterPro"/>
</dbReference>
<dbReference type="PROSITE" id="PS50011">
    <property type="entry name" value="PROTEIN_KINASE_DOM"/>
    <property type="match status" value="1"/>
</dbReference>
<dbReference type="GO" id="GO:0005524">
    <property type="term" value="F:ATP binding"/>
    <property type="evidence" value="ECO:0007669"/>
    <property type="project" value="UniProtKB-KW"/>
</dbReference>
<dbReference type="Pfam" id="PF00954">
    <property type="entry name" value="S_locus_glycop"/>
    <property type="match status" value="1"/>
</dbReference>
<evidence type="ECO:0000256" key="3">
    <source>
        <dbReference type="ARBA" id="ARBA00022729"/>
    </source>
</evidence>
<sequence>MKGEEWLLSSWKPADDPGHEDYSFKIDRRWFPQARNVKVSFWESQTSSWKTLNTEPSTLCESYGTCGANTICNILNPICTCLNKFRRQVYGSKDCVRNISLTCNKDKDGFKKYIGMVLPGTSSSWYNKNMVLQECKDFVCKFGYKRWRKWLLALPDYASTPSYLTKQKAICFITICDFLVFLSSSTTLGMIKIFCQSHHNYLRKEEPDLPTFDLPVIAKATDNFSDTNKLGEGGFGPVYKIGKTAVKRLSNNSGQGLKEFINEVALIAKLQHHSLVKLHGYCIQEEEKMLLYEYMPNKSLDYFIFDENRSKLLDWNMCFHIIGGIARGPVYLHQDSRLRIIHRDLKTSNILLDENMNPKISDFGLDRTLWGDQVDANTNKVAGT</sequence>
<evidence type="ECO:0000256" key="1">
    <source>
        <dbReference type="ARBA" id="ARBA00022527"/>
    </source>
</evidence>
<keyword evidence="5" id="KW-0418">Kinase</keyword>
<protein>
    <submittedName>
        <fullName evidence="9">G-type lectin S-receptor-like serine/threonine-protein kinase</fullName>
    </submittedName>
</protein>
<keyword evidence="3" id="KW-0732">Signal</keyword>
<dbReference type="Pfam" id="PF07714">
    <property type="entry name" value="PK_Tyr_Ser-Thr"/>
    <property type="match status" value="1"/>
</dbReference>
<dbReference type="GO" id="GO:0030246">
    <property type="term" value="F:carbohydrate binding"/>
    <property type="evidence" value="ECO:0007669"/>
    <property type="project" value="UniProtKB-KW"/>
</dbReference>
<dbReference type="InterPro" id="IPR001245">
    <property type="entry name" value="Ser-Thr/Tyr_kinase_cat_dom"/>
</dbReference>
<accession>A0A371HCH8</accession>
<feature type="non-terminal residue" evidence="9">
    <location>
        <position position="1"/>
    </location>
</feature>
<dbReference type="PANTHER" id="PTHR27002">
    <property type="entry name" value="RECEPTOR-LIKE SERINE/THREONINE-PROTEIN KINASE SD1-8"/>
    <property type="match status" value="1"/>
</dbReference>
<evidence type="ECO:0000256" key="4">
    <source>
        <dbReference type="ARBA" id="ARBA00022741"/>
    </source>
</evidence>
<name>A0A371HCH8_MUCPR</name>
<feature type="domain" description="Protein kinase" evidence="8">
    <location>
        <begin position="224"/>
        <end position="384"/>
    </location>
</feature>
<dbReference type="GO" id="GO:0005886">
    <property type="term" value="C:plasma membrane"/>
    <property type="evidence" value="ECO:0007669"/>
    <property type="project" value="TreeGrafter"/>
</dbReference>
<evidence type="ECO:0000256" key="7">
    <source>
        <dbReference type="ARBA" id="ARBA00023157"/>
    </source>
</evidence>
<evidence type="ECO:0000313" key="10">
    <source>
        <dbReference type="Proteomes" id="UP000257109"/>
    </source>
</evidence>
<keyword evidence="1" id="KW-0723">Serine/threonine-protein kinase</keyword>
<dbReference type="Gene3D" id="1.10.510.10">
    <property type="entry name" value="Transferase(Phosphotransferase) domain 1"/>
    <property type="match status" value="1"/>
</dbReference>
<dbReference type="SUPFAM" id="SSF56112">
    <property type="entry name" value="Protein kinase-like (PK-like)"/>
    <property type="match status" value="1"/>
</dbReference>
<dbReference type="OrthoDB" id="2015071at2759"/>
<organism evidence="9 10">
    <name type="scientific">Mucuna pruriens</name>
    <name type="common">Velvet bean</name>
    <name type="synonym">Dolichos pruriens</name>
    <dbReference type="NCBI Taxonomy" id="157652"/>
    <lineage>
        <taxon>Eukaryota</taxon>
        <taxon>Viridiplantae</taxon>
        <taxon>Streptophyta</taxon>
        <taxon>Embryophyta</taxon>
        <taxon>Tracheophyta</taxon>
        <taxon>Spermatophyta</taxon>
        <taxon>Magnoliopsida</taxon>
        <taxon>eudicotyledons</taxon>
        <taxon>Gunneridae</taxon>
        <taxon>Pentapetalae</taxon>
        <taxon>rosids</taxon>
        <taxon>fabids</taxon>
        <taxon>Fabales</taxon>
        <taxon>Fabaceae</taxon>
        <taxon>Papilionoideae</taxon>
        <taxon>50 kb inversion clade</taxon>
        <taxon>NPAAA clade</taxon>
        <taxon>indigoferoid/millettioid clade</taxon>
        <taxon>Phaseoleae</taxon>
        <taxon>Mucuna</taxon>
    </lineage>
</organism>
<dbReference type="PROSITE" id="PS00108">
    <property type="entry name" value="PROTEIN_KINASE_ST"/>
    <property type="match status" value="1"/>
</dbReference>
<reference evidence="9" key="1">
    <citation type="submission" date="2018-05" db="EMBL/GenBank/DDBJ databases">
        <title>Draft genome of Mucuna pruriens seed.</title>
        <authorList>
            <person name="Nnadi N.E."/>
            <person name="Vos R."/>
            <person name="Hasami M.H."/>
            <person name="Devisetty U.K."/>
            <person name="Aguiy J.C."/>
        </authorList>
    </citation>
    <scope>NUCLEOTIDE SEQUENCE [LARGE SCALE GENOMIC DNA]</scope>
    <source>
        <strain evidence="9">JCA_2017</strain>
    </source>
</reference>
<dbReference type="InterPro" id="IPR000858">
    <property type="entry name" value="S_locus_glycoprot_dom"/>
</dbReference>
<dbReference type="PANTHER" id="PTHR27002:SF1069">
    <property type="entry name" value="NON-SPECIFIC SERINE_THREONINE PROTEIN KINASE"/>
    <property type="match status" value="1"/>
</dbReference>
<dbReference type="FunFam" id="1.10.510.10:FF:001019">
    <property type="entry name" value="G-type lectin S-receptor-like serine/threonine-protein kinase B120"/>
    <property type="match status" value="1"/>
</dbReference>
<dbReference type="InterPro" id="IPR008271">
    <property type="entry name" value="Ser/Thr_kinase_AS"/>
</dbReference>
<dbReference type="InterPro" id="IPR000719">
    <property type="entry name" value="Prot_kinase_dom"/>
</dbReference>
<comment type="caution">
    <text evidence="9">The sequence shown here is derived from an EMBL/GenBank/DDBJ whole genome shotgun (WGS) entry which is preliminary data.</text>
</comment>
<dbReference type="AlphaFoldDB" id="A0A371HCH8"/>
<keyword evidence="7" id="KW-1015">Disulfide bond</keyword>
<evidence type="ECO:0000256" key="5">
    <source>
        <dbReference type="ARBA" id="ARBA00022777"/>
    </source>
</evidence>
<proteinExistence type="predicted"/>
<evidence type="ECO:0000259" key="8">
    <source>
        <dbReference type="PROSITE" id="PS50011"/>
    </source>
</evidence>
<dbReference type="EMBL" id="QJKJ01002981">
    <property type="protein sequence ID" value="RDY00482.1"/>
    <property type="molecule type" value="Genomic_DNA"/>
</dbReference>
<dbReference type="SMART" id="SM00220">
    <property type="entry name" value="S_TKc"/>
    <property type="match status" value="1"/>
</dbReference>
<evidence type="ECO:0000256" key="6">
    <source>
        <dbReference type="ARBA" id="ARBA00022840"/>
    </source>
</evidence>
<keyword evidence="6" id="KW-0067">ATP-binding</keyword>
<dbReference type="InterPro" id="IPR011009">
    <property type="entry name" value="Kinase-like_dom_sf"/>
</dbReference>
<keyword evidence="10" id="KW-1185">Reference proteome</keyword>
<evidence type="ECO:0000313" key="9">
    <source>
        <dbReference type="EMBL" id="RDY00482.1"/>
    </source>
</evidence>
<evidence type="ECO:0000256" key="2">
    <source>
        <dbReference type="ARBA" id="ARBA00022679"/>
    </source>
</evidence>
<dbReference type="Proteomes" id="UP000257109">
    <property type="component" value="Unassembled WGS sequence"/>
</dbReference>
<dbReference type="Gene3D" id="3.30.200.20">
    <property type="entry name" value="Phosphorylase Kinase, domain 1"/>
    <property type="match status" value="1"/>
</dbReference>
<keyword evidence="4" id="KW-0547">Nucleotide-binding</keyword>
<gene>
    <name evidence="9" type="ORF">CR513_16339</name>
</gene>
<dbReference type="GO" id="GO:0004674">
    <property type="term" value="F:protein serine/threonine kinase activity"/>
    <property type="evidence" value="ECO:0007669"/>
    <property type="project" value="UniProtKB-KW"/>
</dbReference>
<keyword evidence="2" id="KW-0808">Transferase</keyword>